<name>A0A6U0HLU2_9STRA</name>
<feature type="compositionally biased region" description="Basic and acidic residues" evidence="1">
    <location>
        <begin position="26"/>
        <end position="54"/>
    </location>
</feature>
<accession>A0A6U0HLU2</accession>
<reference evidence="3" key="1">
    <citation type="submission" date="2021-01" db="EMBL/GenBank/DDBJ databases">
        <authorList>
            <person name="Corre E."/>
            <person name="Pelletier E."/>
            <person name="Niang G."/>
            <person name="Scheremetjew M."/>
            <person name="Finn R."/>
            <person name="Kale V."/>
            <person name="Holt S."/>
            <person name="Cochrane G."/>
            <person name="Meng A."/>
            <person name="Brown T."/>
            <person name="Cohen L."/>
        </authorList>
    </citation>
    <scope>NUCLEOTIDE SEQUENCE</scope>
    <source>
        <strain evidence="3">CCMP826</strain>
    </source>
</reference>
<protein>
    <submittedName>
        <fullName evidence="3">Uncharacterized protein</fullName>
    </submittedName>
</protein>
<feature type="region of interest" description="Disordered" evidence="1">
    <location>
        <begin position="69"/>
        <end position="101"/>
    </location>
</feature>
<sequence length="224" mass="25143">MNRQERISPIHPFTSDECDDGADDNENTKDKENVPLVVDRRSSRNQDRGNDRKLRPGWFGKWLVGPSRKSKVNIKSPNNLSGKKEKRKNVSAGMRGNPGRTYVCSSLTREGIPSSSSPIVKSNNEHRLPGVNSDSLVGWHDEKDGRDASGKEGLPLLPHSIRENVGRRHFCEILKKAIDDANEIISINADKYLSDISPTEQSRDNDYKYQILASSPTDLSSFER</sequence>
<feature type="compositionally biased region" description="Polar residues" evidence="1">
    <location>
        <begin position="113"/>
        <end position="122"/>
    </location>
</feature>
<proteinExistence type="predicted"/>
<organism evidence="3">
    <name type="scientific">Helicotheca tamesis</name>
    <dbReference type="NCBI Taxonomy" id="374047"/>
    <lineage>
        <taxon>Eukaryota</taxon>
        <taxon>Sar</taxon>
        <taxon>Stramenopiles</taxon>
        <taxon>Ochrophyta</taxon>
        <taxon>Bacillariophyta</taxon>
        <taxon>Mediophyceae</taxon>
        <taxon>Lithodesmiophycidae</taxon>
        <taxon>Lithodesmiales</taxon>
        <taxon>Lithodesmiaceae</taxon>
        <taxon>Helicotheca</taxon>
    </lineage>
</organism>
<dbReference type="AlphaFoldDB" id="A0A6U0HLU2"/>
<feature type="compositionally biased region" description="Basic and acidic residues" evidence="1">
    <location>
        <begin position="139"/>
        <end position="150"/>
    </location>
</feature>
<feature type="region of interest" description="Disordered" evidence="1">
    <location>
        <begin position="113"/>
        <end position="155"/>
    </location>
</feature>
<feature type="compositionally biased region" description="Acidic residues" evidence="1">
    <location>
        <begin position="16"/>
        <end position="25"/>
    </location>
</feature>
<feature type="region of interest" description="Disordered" evidence="1">
    <location>
        <begin position="1"/>
        <end position="57"/>
    </location>
</feature>
<evidence type="ECO:0000256" key="1">
    <source>
        <dbReference type="SAM" id="MobiDB-lite"/>
    </source>
</evidence>
<gene>
    <name evidence="2" type="ORF">HTAM1171_LOCUS11332</name>
    <name evidence="3" type="ORF">HTAM1171_LOCUS11337</name>
</gene>
<evidence type="ECO:0000313" key="2">
    <source>
        <dbReference type="EMBL" id="CAD9515768.1"/>
    </source>
</evidence>
<dbReference type="EMBL" id="HBGV01018318">
    <property type="protein sequence ID" value="CAD9515768.1"/>
    <property type="molecule type" value="Transcribed_RNA"/>
</dbReference>
<evidence type="ECO:0000313" key="3">
    <source>
        <dbReference type="EMBL" id="CAD9515784.1"/>
    </source>
</evidence>
<dbReference type="EMBL" id="HBGV01018329">
    <property type="protein sequence ID" value="CAD9515784.1"/>
    <property type="molecule type" value="Transcribed_RNA"/>
</dbReference>